<proteinExistence type="inferred from homology"/>
<evidence type="ECO:0000256" key="3">
    <source>
        <dbReference type="ARBA" id="ARBA00022833"/>
    </source>
</evidence>
<keyword evidence="7" id="KW-1185">Reference proteome</keyword>
<name>A0A8H4NA90_9PEZI</name>
<protein>
    <submittedName>
        <fullName evidence="6">Glutathione-dependent formaldehyde-activating protein</fullName>
    </submittedName>
</protein>
<dbReference type="Pfam" id="PF04828">
    <property type="entry name" value="GFA"/>
    <property type="match status" value="1"/>
</dbReference>
<dbReference type="GO" id="GO:0016846">
    <property type="term" value="F:carbon-sulfur lyase activity"/>
    <property type="evidence" value="ECO:0007669"/>
    <property type="project" value="InterPro"/>
</dbReference>
<dbReference type="Gene3D" id="3.90.1590.10">
    <property type="entry name" value="glutathione-dependent formaldehyde- activating enzyme (gfa)"/>
    <property type="match status" value="1"/>
</dbReference>
<evidence type="ECO:0000256" key="1">
    <source>
        <dbReference type="ARBA" id="ARBA00005495"/>
    </source>
</evidence>
<dbReference type="EMBL" id="WWBZ02000009">
    <property type="protein sequence ID" value="KAF4311606.1"/>
    <property type="molecule type" value="Genomic_DNA"/>
</dbReference>
<evidence type="ECO:0000313" key="7">
    <source>
        <dbReference type="Proteomes" id="UP000572817"/>
    </source>
</evidence>
<dbReference type="SUPFAM" id="SSF51316">
    <property type="entry name" value="Mss4-like"/>
    <property type="match status" value="1"/>
</dbReference>
<evidence type="ECO:0000313" key="6">
    <source>
        <dbReference type="EMBL" id="KAF4311606.1"/>
    </source>
</evidence>
<dbReference type="GO" id="GO:0046872">
    <property type="term" value="F:metal ion binding"/>
    <property type="evidence" value="ECO:0007669"/>
    <property type="project" value="UniProtKB-KW"/>
</dbReference>
<keyword evidence="2" id="KW-0479">Metal-binding</keyword>
<accession>A0A8H4NA90</accession>
<gene>
    <name evidence="6" type="ORF">GTA08_BOTSDO12904</name>
</gene>
<dbReference type="Proteomes" id="UP000572817">
    <property type="component" value="Unassembled WGS sequence"/>
</dbReference>
<comment type="similarity">
    <text evidence="1">Belongs to the Gfa family.</text>
</comment>
<evidence type="ECO:0000259" key="5">
    <source>
        <dbReference type="PROSITE" id="PS51891"/>
    </source>
</evidence>
<dbReference type="InterPro" id="IPR006913">
    <property type="entry name" value="CENP-V/GFA"/>
</dbReference>
<dbReference type="PANTHER" id="PTHR33337">
    <property type="entry name" value="GFA DOMAIN-CONTAINING PROTEIN"/>
    <property type="match status" value="1"/>
</dbReference>
<dbReference type="PANTHER" id="PTHR33337:SF43">
    <property type="entry name" value="CENP-V_GFA DOMAIN-CONTAINING PROTEIN"/>
    <property type="match status" value="1"/>
</dbReference>
<dbReference type="InterPro" id="IPR011057">
    <property type="entry name" value="Mss4-like_sf"/>
</dbReference>
<reference evidence="6" key="1">
    <citation type="submission" date="2020-04" db="EMBL/GenBank/DDBJ databases">
        <title>Genome Assembly and Annotation of Botryosphaeria dothidea sdau 11-99, a Latent Pathogen of Apple Fruit Ring Rot in China.</title>
        <authorList>
            <person name="Yu C."/>
            <person name="Diao Y."/>
            <person name="Lu Q."/>
            <person name="Zhao J."/>
            <person name="Cui S."/>
            <person name="Peng C."/>
            <person name="He B."/>
            <person name="Liu H."/>
        </authorList>
    </citation>
    <scope>NUCLEOTIDE SEQUENCE [LARGE SCALE GENOMIC DNA]</scope>
    <source>
        <strain evidence="6">Sdau11-99</strain>
    </source>
</reference>
<sequence length="167" mass="18674">MPELTGDPNQHPIIEFAEGISGHCLCGSIHVTIHDKELFTKRRGHLCHCANCRKVAGSYVASNLIIDEDKVTIEDRDGTLKEFVDKGTMSGEPLGRFFCGTCGNPIKSVVPARKGKVIIKMGMFPRIPAPECETFALHRHDWQGVHQGVDQYKIRIFDEKLEPFNVT</sequence>
<dbReference type="PROSITE" id="PS51891">
    <property type="entry name" value="CENP_V_GFA"/>
    <property type="match status" value="1"/>
</dbReference>
<dbReference type="OrthoDB" id="9985472at2759"/>
<keyword evidence="3" id="KW-0862">Zinc</keyword>
<evidence type="ECO:0000256" key="4">
    <source>
        <dbReference type="ARBA" id="ARBA00023239"/>
    </source>
</evidence>
<comment type="caution">
    <text evidence="6">The sequence shown here is derived from an EMBL/GenBank/DDBJ whole genome shotgun (WGS) entry which is preliminary data.</text>
</comment>
<dbReference type="AlphaFoldDB" id="A0A8H4NA90"/>
<feature type="domain" description="CENP-V/GFA" evidence="5">
    <location>
        <begin position="20"/>
        <end position="143"/>
    </location>
</feature>
<keyword evidence="4" id="KW-0456">Lyase</keyword>
<organism evidence="6 7">
    <name type="scientific">Botryosphaeria dothidea</name>
    <dbReference type="NCBI Taxonomy" id="55169"/>
    <lineage>
        <taxon>Eukaryota</taxon>
        <taxon>Fungi</taxon>
        <taxon>Dikarya</taxon>
        <taxon>Ascomycota</taxon>
        <taxon>Pezizomycotina</taxon>
        <taxon>Dothideomycetes</taxon>
        <taxon>Dothideomycetes incertae sedis</taxon>
        <taxon>Botryosphaeriales</taxon>
        <taxon>Botryosphaeriaceae</taxon>
        <taxon>Botryosphaeria</taxon>
    </lineage>
</organism>
<evidence type="ECO:0000256" key="2">
    <source>
        <dbReference type="ARBA" id="ARBA00022723"/>
    </source>
</evidence>